<feature type="domain" description="ATPase AAA-type core" evidence="3">
    <location>
        <begin position="1281"/>
        <end position="1360"/>
    </location>
</feature>
<dbReference type="GO" id="GO:0005524">
    <property type="term" value="F:ATP binding"/>
    <property type="evidence" value="ECO:0007669"/>
    <property type="project" value="InterPro"/>
</dbReference>
<dbReference type="CDD" id="cd00009">
    <property type="entry name" value="AAA"/>
    <property type="match status" value="1"/>
</dbReference>
<evidence type="ECO:0000256" key="2">
    <source>
        <dbReference type="SAM" id="MobiDB-lite"/>
    </source>
</evidence>
<dbReference type="InterPro" id="IPR020958">
    <property type="entry name" value="DUF3686"/>
</dbReference>
<keyword evidence="1" id="KW-0175">Coiled coil</keyword>
<dbReference type="STRING" id="1499966.U14_01011"/>
<dbReference type="Pfam" id="PF00004">
    <property type="entry name" value="AAA"/>
    <property type="match status" value="1"/>
</dbReference>
<dbReference type="Pfam" id="PF25472">
    <property type="entry name" value="DUF7902"/>
    <property type="match status" value="1"/>
</dbReference>
<evidence type="ECO:0000313" key="6">
    <source>
        <dbReference type="EMBL" id="GAK49787.1"/>
    </source>
</evidence>
<feature type="domain" description="DUF7902" evidence="5">
    <location>
        <begin position="601"/>
        <end position="684"/>
    </location>
</feature>
<gene>
    <name evidence="6" type="ORF">U14_01011</name>
</gene>
<accession>A0A0S6VR85</accession>
<keyword evidence="7" id="KW-1185">Reference proteome</keyword>
<reference evidence="6" key="1">
    <citation type="journal article" date="2015" name="PeerJ">
        <title>First genomic representation of candidate bacterial phylum KSB3 points to enhanced environmental sensing as a trigger of wastewater bulking.</title>
        <authorList>
            <person name="Sekiguchi Y."/>
            <person name="Ohashi A."/>
            <person name="Parks D.H."/>
            <person name="Yamauchi T."/>
            <person name="Tyson G.W."/>
            <person name="Hugenholtz P."/>
        </authorList>
    </citation>
    <scope>NUCLEOTIDE SEQUENCE [LARGE SCALE GENOMIC DNA]</scope>
</reference>
<dbReference type="Gene3D" id="3.40.50.300">
    <property type="entry name" value="P-loop containing nucleotide triphosphate hydrolases"/>
    <property type="match status" value="1"/>
</dbReference>
<dbReference type="InterPro" id="IPR057224">
    <property type="entry name" value="DUF7902"/>
</dbReference>
<evidence type="ECO:0000313" key="7">
    <source>
        <dbReference type="Proteomes" id="UP000030700"/>
    </source>
</evidence>
<dbReference type="InterPro" id="IPR003959">
    <property type="entry name" value="ATPase_AAA_core"/>
</dbReference>
<evidence type="ECO:0000259" key="5">
    <source>
        <dbReference type="Pfam" id="PF25472"/>
    </source>
</evidence>
<dbReference type="Proteomes" id="UP000030700">
    <property type="component" value="Unassembled WGS sequence"/>
</dbReference>
<evidence type="ECO:0008006" key="8">
    <source>
        <dbReference type="Google" id="ProtNLM"/>
    </source>
</evidence>
<evidence type="ECO:0000256" key="1">
    <source>
        <dbReference type="SAM" id="Coils"/>
    </source>
</evidence>
<feature type="domain" description="DUF3686" evidence="4">
    <location>
        <begin position="42"/>
        <end position="480"/>
    </location>
</feature>
<dbReference type="Pfam" id="PF12458">
    <property type="entry name" value="DUF3686"/>
    <property type="match status" value="1"/>
</dbReference>
<dbReference type="SUPFAM" id="SSF52540">
    <property type="entry name" value="P-loop containing nucleoside triphosphate hydrolases"/>
    <property type="match status" value="1"/>
</dbReference>
<dbReference type="GO" id="GO:0016887">
    <property type="term" value="F:ATP hydrolysis activity"/>
    <property type="evidence" value="ECO:0007669"/>
    <property type="project" value="InterPro"/>
</dbReference>
<sequence>MDNTPEKPLDTTQTDAPQAADEKMEGGSYEIIRKRLTALSADLFDRMGKINERRKEVFGALANQALRSDRIVTQNNCVPRDMIAIGKRLIFGYNVFLGLKKETQVSDVFSVYEMKDDRFDNVDGDFLNDPQFVKDFRNQYAYYKETRFATFYRKGASLLMLFHIGDSAELKAFKWHIGDDGSLKYADNRSEREFSYPPQHDFEWTRTTRDNFVYGTHPHVSIQDRVFVETVGGDLTVKVENNTESGEGIYCEPVDNALQKLEDAEVFYAILGSIILLKILPYQEQQYRYIIFDEKLGVATRVDEIHRAAIRLPDDDGLIFPGGYFLQNEGYKAFNVQTEGMKFLRMVRSPNGEDFLYVFYREITGEYILLQYNLINKKVESPITCHGFTIYDDGKMVFFKAGQEAQKSHAIQVWQTPFVADMTVVAIDQNTYMARIGNSELVRGISEMRSIYNLVRTEHIYLGLYHEIVRKVTSALDMFYWLDSREVFDPRSVLVEMQTAAKAAIDEYDKVVQIRKSTEERLKEAEKATAELISSVATLQYDSVEKFVGALAQLQLRRGEIITLKDLRYVDLKRVERIETDVAENYDRISKDCVGFLLRDDALVPFNKSLDGIEAQIPAIKKTAETQAVGDALTRLNQSLDLLTELVNTLKIEDATQTASIIENLSTVYARLNQSKALFAKQRKALQSGEVALEFTAQFKLINQTVANFLDQAVTPAKCEELLTKTMVQIEELESRFSDFDEYLEKLSAKREEIYSTFNTKKIQLEEGLNKKTTQLLGSANRILTGIVNRLSTFKTIDEINGYFAADRMVLKVREIIAQLQELGDSVKAEDVASRLKSAQQDGIRQLKDQIDLYAGGGDVITLGNFQFTVNRQAFGLTTVQRDGLMFFHLTGTEFFDQINDPAFQATKRFWTQDLISETDRIYRSEYLAFKFLTARQKELPALVAAPEKLYEAVREFMTPFFDEGYEKGVHDKDCATILTTIFPVFQQAGTLRFHPAIRAYGKIFWQFAPQSDEREMLRHKIRSLGQLRAISNGSGEFVSHKKYAQQLQTLVERFFGQLRWETDPKYLRQTPDFLVEHLQQNLDGFPVDNDAFDICKGFKEFLTLNKADAQFAELLKSVENDLASKLAIIQDWLEFYAASQPGKHDPNFLLEAVTVILQGGVNSKAVKPVDTKCVVSGLIGQHPKMRDNTLPMDLSEFLLESDEFHRVAVPEYRAYQQIKRDLVETKQAEMRLSEFKPRVLTTFVRNKLIDKVYLPLIGANLAKQIGAYGEGKRTDLMGLLLLISPPGYGKTTLMEYIANRLGLIFMKINGPAIGHRVASLDPAEAPNATAREEIEKLNLALEMGNNVMLYVDDIQHTNPEFLQKFISLCDAQRKIEGVYRGRTRTYDLRGKKVCVVMAGNPYTESGEKFRVPDMLANRADTYNLGDIIGGSEEMFELSYLENCLTSNPVLSKLVTRSQQDVYEMIKIARTGSYEGANFEAKYALEETREFVSVFEKLLKIQAIVLQVNKQYIYSATQDEAYRKEPPFLLQGSYRNMNKMTEKILPIMNDDEVKQVVMDHYSDESQLLTTGAEFNLLRFKELSGWMTTEESERLTYIRKTFQRNKSLGAVDQSDPMGKVMAQINVFNDQFAEFRDMVDERLKNNVIKLRVKKSTTTPIPQPPIKKK</sequence>
<dbReference type="EMBL" id="DF820455">
    <property type="protein sequence ID" value="GAK49787.1"/>
    <property type="molecule type" value="Genomic_DNA"/>
</dbReference>
<organism evidence="6">
    <name type="scientific">Candidatus Moduliflexus flocculans</name>
    <dbReference type="NCBI Taxonomy" id="1499966"/>
    <lineage>
        <taxon>Bacteria</taxon>
        <taxon>Candidatus Moduliflexota</taxon>
        <taxon>Candidatus Moduliflexia</taxon>
        <taxon>Candidatus Moduliflexales</taxon>
        <taxon>Candidatus Moduliflexaceae</taxon>
    </lineage>
</organism>
<evidence type="ECO:0000259" key="3">
    <source>
        <dbReference type="Pfam" id="PF00004"/>
    </source>
</evidence>
<dbReference type="InterPro" id="IPR027417">
    <property type="entry name" value="P-loop_NTPase"/>
</dbReference>
<feature type="region of interest" description="Disordered" evidence="2">
    <location>
        <begin position="1"/>
        <end position="24"/>
    </location>
</feature>
<feature type="coiled-coil region" evidence="1">
    <location>
        <begin position="508"/>
        <end position="535"/>
    </location>
</feature>
<name>A0A0S6VR85_9BACT</name>
<proteinExistence type="predicted"/>
<evidence type="ECO:0000259" key="4">
    <source>
        <dbReference type="Pfam" id="PF12458"/>
    </source>
</evidence>
<protein>
    <recommendedName>
        <fullName evidence="8">AAA family ATPase</fullName>
    </recommendedName>
</protein>
<dbReference type="HOGENOM" id="CLU_003361_0_0_0"/>